<dbReference type="STRING" id="385682.SAMN05444380_10375"/>
<dbReference type="NCBIfam" id="TIGR00172">
    <property type="entry name" value="maf"/>
    <property type="match status" value="1"/>
</dbReference>
<dbReference type="Pfam" id="PF02545">
    <property type="entry name" value="Maf"/>
    <property type="match status" value="1"/>
</dbReference>
<dbReference type="Gene3D" id="3.90.950.10">
    <property type="match status" value="1"/>
</dbReference>
<dbReference type="InterPro" id="IPR003697">
    <property type="entry name" value="Maf-like"/>
</dbReference>
<dbReference type="eggNOG" id="COG0424">
    <property type="taxonomic scope" value="Bacteria"/>
</dbReference>
<comment type="caution">
    <text evidence="4">Lacks conserved residue(s) required for the propagation of feature annotation.</text>
</comment>
<dbReference type="HAMAP" id="MF_00528">
    <property type="entry name" value="Maf"/>
    <property type="match status" value="1"/>
</dbReference>
<evidence type="ECO:0000313" key="5">
    <source>
        <dbReference type="EMBL" id="SFD86636.1"/>
    </source>
</evidence>
<dbReference type="Proteomes" id="UP000181976">
    <property type="component" value="Unassembled WGS sequence"/>
</dbReference>
<evidence type="ECO:0000256" key="1">
    <source>
        <dbReference type="ARBA" id="ARBA00001968"/>
    </source>
</evidence>
<comment type="catalytic activity">
    <reaction evidence="4">
        <text>UTP + H2O = UMP + diphosphate + H(+)</text>
        <dbReference type="Rhea" id="RHEA:29395"/>
        <dbReference type="ChEBI" id="CHEBI:15377"/>
        <dbReference type="ChEBI" id="CHEBI:15378"/>
        <dbReference type="ChEBI" id="CHEBI:33019"/>
        <dbReference type="ChEBI" id="CHEBI:46398"/>
        <dbReference type="ChEBI" id="CHEBI:57865"/>
        <dbReference type="EC" id="3.6.1.9"/>
    </reaction>
</comment>
<dbReference type="FunCoup" id="A0A1I1VUA5">
    <property type="interactions" value="313"/>
</dbReference>
<organism evidence="5 6">
    <name type="scientific">Thermophagus xiamenensis</name>
    <dbReference type="NCBI Taxonomy" id="385682"/>
    <lineage>
        <taxon>Bacteria</taxon>
        <taxon>Pseudomonadati</taxon>
        <taxon>Bacteroidota</taxon>
        <taxon>Bacteroidia</taxon>
        <taxon>Marinilabiliales</taxon>
        <taxon>Marinilabiliaceae</taxon>
        <taxon>Thermophagus</taxon>
    </lineage>
</organism>
<feature type="site" description="Important for substrate specificity" evidence="4">
    <location>
        <position position="162"/>
    </location>
</feature>
<dbReference type="AlphaFoldDB" id="A0A1I1VUA5"/>
<dbReference type="SUPFAM" id="SSF52972">
    <property type="entry name" value="ITPase-like"/>
    <property type="match status" value="1"/>
</dbReference>
<dbReference type="EMBL" id="FONA01000003">
    <property type="protein sequence ID" value="SFD86636.1"/>
    <property type="molecule type" value="Genomic_DNA"/>
</dbReference>
<dbReference type="OrthoDB" id="9807767at2"/>
<dbReference type="PIRSF" id="PIRSF006305">
    <property type="entry name" value="Maf"/>
    <property type="match status" value="1"/>
</dbReference>
<dbReference type="EC" id="3.6.1.9" evidence="4"/>
<dbReference type="GO" id="GO:0009117">
    <property type="term" value="P:nucleotide metabolic process"/>
    <property type="evidence" value="ECO:0007669"/>
    <property type="project" value="UniProtKB-KW"/>
</dbReference>
<name>A0A1I1VUA5_9BACT</name>
<feature type="active site" description="Proton acceptor" evidence="4">
    <location>
        <position position="79"/>
    </location>
</feature>
<sequence>MIFKKLESYNITLASGSPRRKEILEKTGIPFTIGRGRDVREEYPADLPIDQVALFLARLKADAWKDIWQQPNQMVITADTIVAIDNKVIGKPEDRDHAIQMLNNLSGRSHRVVTGVVIRTADKEKAFTDVTTVHFKPLAREEIIYYIDQYQPFDKAGAYGIQEWIGLIGIHRIEGSYFNVMGLPVSRLMEELRNF</sequence>
<keyword evidence="3 4" id="KW-0546">Nucleotide metabolism</keyword>
<protein>
    <recommendedName>
        <fullName evidence="4">dTTP/UTP pyrophosphatase</fullName>
        <shortName evidence="4">dTTPase/UTPase</shortName>
        <ecNumber evidence="4">3.6.1.9</ecNumber>
    </recommendedName>
    <alternativeName>
        <fullName evidence="4">Nucleoside triphosphate pyrophosphatase</fullName>
    </alternativeName>
    <alternativeName>
        <fullName evidence="4">Nucleotide pyrophosphatase</fullName>
        <shortName evidence="4">Nucleotide PPase</shortName>
    </alternativeName>
</protein>
<proteinExistence type="inferred from homology"/>
<dbReference type="GO" id="GO:0005737">
    <property type="term" value="C:cytoplasm"/>
    <property type="evidence" value="ECO:0007669"/>
    <property type="project" value="UniProtKB-SubCell"/>
</dbReference>
<comment type="cofactor">
    <cofactor evidence="1 4">
        <name>a divalent metal cation</name>
        <dbReference type="ChEBI" id="CHEBI:60240"/>
    </cofactor>
</comment>
<dbReference type="CDD" id="cd00555">
    <property type="entry name" value="Maf"/>
    <property type="match status" value="1"/>
</dbReference>
<reference evidence="5 6" key="1">
    <citation type="submission" date="2016-10" db="EMBL/GenBank/DDBJ databases">
        <authorList>
            <person name="de Groot N.N."/>
        </authorList>
    </citation>
    <scope>NUCLEOTIDE SEQUENCE [LARGE SCALE GENOMIC DNA]</scope>
    <source>
        <strain evidence="5 6">DSM 19012</strain>
    </source>
</reference>
<dbReference type="PANTHER" id="PTHR43213">
    <property type="entry name" value="BIFUNCTIONAL DTTP/UTP PYROPHOSPHATASE/METHYLTRANSFERASE PROTEIN-RELATED"/>
    <property type="match status" value="1"/>
</dbReference>
<evidence type="ECO:0000313" key="6">
    <source>
        <dbReference type="Proteomes" id="UP000181976"/>
    </source>
</evidence>
<keyword evidence="2 4" id="KW-0378">Hydrolase</keyword>
<dbReference type="GO" id="GO:0036218">
    <property type="term" value="F:dTTP diphosphatase activity"/>
    <property type="evidence" value="ECO:0007669"/>
    <property type="project" value="RHEA"/>
</dbReference>
<dbReference type="InParanoid" id="A0A1I1VUA5"/>
<accession>A0A1I1VUA5</accession>
<feature type="site" description="Important for substrate specificity" evidence="4">
    <location>
        <position position="19"/>
    </location>
</feature>
<dbReference type="GO" id="GO:0036221">
    <property type="term" value="F:UTP diphosphatase activity"/>
    <property type="evidence" value="ECO:0007669"/>
    <property type="project" value="RHEA"/>
</dbReference>
<gene>
    <name evidence="5" type="ORF">SAMN05444380_10375</name>
</gene>
<dbReference type="PANTHER" id="PTHR43213:SF5">
    <property type="entry name" value="BIFUNCTIONAL DTTP_UTP PYROPHOSPHATASE_METHYLTRANSFERASE PROTEIN-RELATED"/>
    <property type="match status" value="1"/>
</dbReference>
<dbReference type="RefSeq" id="WP_010526781.1">
    <property type="nucleotide sequence ID" value="NZ_AFSL01000019.1"/>
</dbReference>
<feature type="site" description="Important for substrate specificity" evidence="4">
    <location>
        <position position="80"/>
    </location>
</feature>
<evidence type="ECO:0000256" key="2">
    <source>
        <dbReference type="ARBA" id="ARBA00022801"/>
    </source>
</evidence>
<evidence type="ECO:0000256" key="4">
    <source>
        <dbReference type="HAMAP-Rule" id="MF_00528"/>
    </source>
</evidence>
<dbReference type="InterPro" id="IPR029001">
    <property type="entry name" value="ITPase-like_fam"/>
</dbReference>
<keyword evidence="6" id="KW-1185">Reference proteome</keyword>
<comment type="similarity">
    <text evidence="4">Belongs to the Maf family. YhdE subfamily.</text>
</comment>
<evidence type="ECO:0000256" key="3">
    <source>
        <dbReference type="ARBA" id="ARBA00023080"/>
    </source>
</evidence>
<comment type="catalytic activity">
    <reaction evidence="4">
        <text>dTTP + H2O = dTMP + diphosphate + H(+)</text>
        <dbReference type="Rhea" id="RHEA:28534"/>
        <dbReference type="ChEBI" id="CHEBI:15377"/>
        <dbReference type="ChEBI" id="CHEBI:15378"/>
        <dbReference type="ChEBI" id="CHEBI:33019"/>
        <dbReference type="ChEBI" id="CHEBI:37568"/>
        <dbReference type="ChEBI" id="CHEBI:63528"/>
        <dbReference type="EC" id="3.6.1.9"/>
    </reaction>
</comment>
<comment type="subcellular location">
    <subcellularLocation>
        <location evidence="4">Cytoplasm</location>
    </subcellularLocation>
</comment>
<keyword evidence="4" id="KW-0963">Cytoplasm</keyword>
<comment type="function">
    <text evidence="4">Nucleoside triphosphate pyrophosphatase that hydrolyzes dTTP and UTP. May have a dual role in cell division arrest and in preventing the incorporation of modified nucleotides into cellular nucleic acids.</text>
</comment>